<gene>
    <name evidence="3" type="ORF">CLV38_10861</name>
</gene>
<keyword evidence="1" id="KW-1133">Transmembrane helix</keyword>
<dbReference type="EMBL" id="PVTO01000008">
    <property type="protein sequence ID" value="PRY82851.1"/>
    <property type="molecule type" value="Genomic_DNA"/>
</dbReference>
<dbReference type="RefSeq" id="WP_106192557.1">
    <property type="nucleotide sequence ID" value="NZ_PVTO01000008.1"/>
</dbReference>
<feature type="transmembrane region" description="Helical" evidence="1">
    <location>
        <begin position="77"/>
        <end position="96"/>
    </location>
</feature>
<dbReference type="InterPro" id="IPR025672">
    <property type="entry name" value="Sigma_reg_C_dom"/>
</dbReference>
<evidence type="ECO:0000313" key="4">
    <source>
        <dbReference type="Proteomes" id="UP000238205"/>
    </source>
</evidence>
<proteinExistence type="predicted"/>
<dbReference type="OrthoDB" id="1882659at2"/>
<keyword evidence="4" id="KW-1185">Reference proteome</keyword>
<dbReference type="AlphaFoldDB" id="A0A2T0W802"/>
<organism evidence="3 4">
    <name type="scientific">Alkalibacterium olivapovliticus</name>
    <dbReference type="NCBI Taxonomy" id="99907"/>
    <lineage>
        <taxon>Bacteria</taxon>
        <taxon>Bacillati</taxon>
        <taxon>Bacillota</taxon>
        <taxon>Bacilli</taxon>
        <taxon>Lactobacillales</taxon>
        <taxon>Carnobacteriaceae</taxon>
        <taxon>Alkalibacterium</taxon>
    </lineage>
</organism>
<reference evidence="3 4" key="1">
    <citation type="submission" date="2018-03" db="EMBL/GenBank/DDBJ databases">
        <title>Genomic Encyclopedia of Archaeal and Bacterial Type Strains, Phase II (KMG-II): from individual species to whole genera.</title>
        <authorList>
            <person name="Goeker M."/>
        </authorList>
    </citation>
    <scope>NUCLEOTIDE SEQUENCE [LARGE SCALE GENOMIC DNA]</scope>
    <source>
        <strain evidence="3 4">DSM 13175</strain>
    </source>
</reference>
<sequence>MNFKDLITRYKEGTASEEEKRIVQNELEKYESIEHYFSDQLSDELFFSKDQTEESVTKDVEETASIKKVVNRKLAKVVLVSVLSVILLYVGIFYGLSSIVDSLHYDPTSITAYEGQEYPESDFSFDMKAYVSLNIPGHTLSSFTYEEPQGFGVYETGYFLRDLFTNEEQRHSIDIHRGIPRNFHDGIFSYTNRFDIWSGFDDIYSPVTDDDSGMSEEYREGDRQRKNDITLNYLEELNPLSYISMSIVFEEDLTMEELYDLSREVQMLDFKWVGVRTIEPGTRWSENQPNHLIGFNPNMSDEPQGNMKPDPEVYPLFNLSDVFDRSPSSENPFPKGYETHFESRLTYLSHRDEFVEIIDYNPHKTEFYDHALNYINENGVETYGVLIYGTAEDFMENIDSIPFSSLYINEIQSSSPTIYYE</sequence>
<comment type="caution">
    <text evidence="3">The sequence shown here is derived from an EMBL/GenBank/DDBJ whole genome shotgun (WGS) entry which is preliminary data.</text>
</comment>
<feature type="domain" description="Sigma factor regulator C-terminal" evidence="2">
    <location>
        <begin position="234"/>
        <end position="394"/>
    </location>
</feature>
<keyword evidence="1" id="KW-0472">Membrane</keyword>
<evidence type="ECO:0000259" key="2">
    <source>
        <dbReference type="Pfam" id="PF13791"/>
    </source>
</evidence>
<accession>A0A2T0W802</accession>
<name>A0A2T0W802_9LACT</name>
<protein>
    <submittedName>
        <fullName evidence="3">Sigma factor regulator</fullName>
    </submittedName>
</protein>
<keyword evidence="1" id="KW-0812">Transmembrane</keyword>
<evidence type="ECO:0000313" key="3">
    <source>
        <dbReference type="EMBL" id="PRY82851.1"/>
    </source>
</evidence>
<dbReference type="Proteomes" id="UP000238205">
    <property type="component" value="Unassembled WGS sequence"/>
</dbReference>
<evidence type="ECO:0000256" key="1">
    <source>
        <dbReference type="SAM" id="Phobius"/>
    </source>
</evidence>
<dbReference type="Pfam" id="PF13791">
    <property type="entry name" value="Sigma_reg_C"/>
    <property type="match status" value="1"/>
</dbReference>